<proteinExistence type="predicted"/>
<name>K3W4Y2_GLOUD</name>
<evidence type="ECO:0000313" key="2">
    <source>
        <dbReference type="Proteomes" id="UP000019132"/>
    </source>
</evidence>
<protein>
    <submittedName>
        <fullName evidence="1">Uncharacterized protein</fullName>
    </submittedName>
</protein>
<dbReference type="InParanoid" id="K3W4Y2"/>
<organism evidence="1 2">
    <name type="scientific">Globisporangium ultimum (strain ATCC 200006 / CBS 805.95 / DAOM BR144)</name>
    <name type="common">Pythium ultimum</name>
    <dbReference type="NCBI Taxonomy" id="431595"/>
    <lineage>
        <taxon>Eukaryota</taxon>
        <taxon>Sar</taxon>
        <taxon>Stramenopiles</taxon>
        <taxon>Oomycota</taxon>
        <taxon>Peronosporomycetes</taxon>
        <taxon>Pythiales</taxon>
        <taxon>Pythiaceae</taxon>
        <taxon>Globisporangium</taxon>
    </lineage>
</organism>
<reference evidence="2" key="2">
    <citation type="submission" date="2010-04" db="EMBL/GenBank/DDBJ databases">
        <authorList>
            <person name="Buell R."/>
            <person name="Hamilton J."/>
            <person name="Hostetler J."/>
        </authorList>
    </citation>
    <scope>NUCLEOTIDE SEQUENCE [LARGE SCALE GENOMIC DNA]</scope>
    <source>
        <strain evidence="2">DAOM:BR144</strain>
    </source>
</reference>
<dbReference type="AlphaFoldDB" id="K3W4Y2"/>
<dbReference type="Proteomes" id="UP000019132">
    <property type="component" value="Unassembled WGS sequence"/>
</dbReference>
<dbReference type="VEuPathDB" id="FungiDB:PYU1_G000023"/>
<sequence length="68" mass="7851">MMRWHFRVVFIRLHKLFPRFSVVLHCAVVSQVSAPVLLTSWKTASRRAMEPSVMRSSTFAICSSLNDK</sequence>
<keyword evidence="2" id="KW-1185">Reference proteome</keyword>
<reference evidence="2" key="1">
    <citation type="journal article" date="2010" name="Genome Biol.">
        <title>Genome sequence of the necrotrophic plant pathogen Pythium ultimum reveals original pathogenicity mechanisms and effector repertoire.</title>
        <authorList>
            <person name="Levesque C.A."/>
            <person name="Brouwer H."/>
            <person name="Cano L."/>
            <person name="Hamilton J.P."/>
            <person name="Holt C."/>
            <person name="Huitema E."/>
            <person name="Raffaele S."/>
            <person name="Robideau G.P."/>
            <person name="Thines M."/>
            <person name="Win J."/>
            <person name="Zerillo M.M."/>
            <person name="Beakes G.W."/>
            <person name="Boore J.L."/>
            <person name="Busam D."/>
            <person name="Dumas B."/>
            <person name="Ferriera S."/>
            <person name="Fuerstenberg S.I."/>
            <person name="Gachon C.M."/>
            <person name="Gaulin E."/>
            <person name="Govers F."/>
            <person name="Grenville-Briggs L."/>
            <person name="Horner N."/>
            <person name="Hostetler J."/>
            <person name="Jiang R.H."/>
            <person name="Johnson J."/>
            <person name="Krajaejun T."/>
            <person name="Lin H."/>
            <person name="Meijer H.J."/>
            <person name="Moore B."/>
            <person name="Morris P."/>
            <person name="Phuntmart V."/>
            <person name="Puiu D."/>
            <person name="Shetty J."/>
            <person name="Stajich J.E."/>
            <person name="Tripathy S."/>
            <person name="Wawra S."/>
            <person name="van West P."/>
            <person name="Whitty B.R."/>
            <person name="Coutinho P.M."/>
            <person name="Henrissat B."/>
            <person name="Martin F."/>
            <person name="Thomas P.D."/>
            <person name="Tyler B.M."/>
            <person name="De Vries R.P."/>
            <person name="Kamoun S."/>
            <person name="Yandell M."/>
            <person name="Tisserat N."/>
            <person name="Buell C.R."/>
        </authorList>
    </citation>
    <scope>NUCLEOTIDE SEQUENCE</scope>
    <source>
        <strain evidence="2">DAOM:BR144</strain>
    </source>
</reference>
<evidence type="ECO:0000313" key="1">
    <source>
        <dbReference type="EnsemblProtists" id="PYU1_T000023"/>
    </source>
</evidence>
<reference evidence="1" key="3">
    <citation type="submission" date="2015-02" db="UniProtKB">
        <authorList>
            <consortium name="EnsemblProtists"/>
        </authorList>
    </citation>
    <scope>IDENTIFICATION</scope>
    <source>
        <strain evidence="1">DAOM BR144</strain>
    </source>
</reference>
<dbReference type="EMBL" id="GL376636">
    <property type="status" value="NOT_ANNOTATED_CDS"/>
    <property type="molecule type" value="Genomic_DNA"/>
</dbReference>
<dbReference type="HOGENOM" id="CLU_2799608_0_0_1"/>
<dbReference type="EnsemblProtists" id="PYU1_T000023">
    <property type="protein sequence ID" value="PYU1_T000023"/>
    <property type="gene ID" value="PYU1_G000023"/>
</dbReference>
<accession>K3W4Y2</accession>